<dbReference type="PANTHER" id="PTHR43223:SF1">
    <property type="entry name" value="ALKYL_ARYL-SULFATASE BDS1"/>
    <property type="match status" value="1"/>
</dbReference>
<protein>
    <recommendedName>
        <fullName evidence="7">Linear primary-alkylsulfatase</fullName>
        <ecNumber evidence="6">3.1.6.21</ecNumber>
    </recommendedName>
    <alternativeName>
        <fullName evidence="8">Type III linear primary-alkylsulfatase</fullName>
    </alternativeName>
</protein>
<dbReference type="Gene3D" id="3.30.1050.10">
    <property type="entry name" value="SCP2 sterol-binding domain"/>
    <property type="match status" value="1"/>
</dbReference>
<evidence type="ECO:0000256" key="1">
    <source>
        <dbReference type="ARBA" id="ARBA00001947"/>
    </source>
</evidence>
<dbReference type="SMART" id="SM00849">
    <property type="entry name" value="Lactamase_B"/>
    <property type="match status" value="1"/>
</dbReference>
<dbReference type="GO" id="GO:0018909">
    <property type="term" value="P:dodecyl sulfate metabolic process"/>
    <property type="evidence" value="ECO:0007669"/>
    <property type="project" value="InterPro"/>
</dbReference>
<dbReference type="InterPro" id="IPR038536">
    <property type="entry name" value="Alkyl/aryl-sulf_dimr_sf"/>
</dbReference>
<dbReference type="InterPro" id="IPR001279">
    <property type="entry name" value="Metallo-B-lactamas"/>
</dbReference>
<dbReference type="InterPro" id="IPR044097">
    <property type="entry name" value="Bds1/SdsA1_MBL-fold"/>
</dbReference>
<dbReference type="PANTHER" id="PTHR43223">
    <property type="entry name" value="ALKYL/ARYL-SULFATASE"/>
    <property type="match status" value="1"/>
</dbReference>
<keyword evidence="2" id="KW-0479">Metal-binding</keyword>
<sequence>MTALAATATTAASQQIVRETLPFEDRRNVDEADRGFLGTLHPCRITDAEGRVVWEMESFGFLEGEAPDTVNPSLWRNARLSARHGLFEVVDGVYQVRGFDLSNMSIVVGDTGYVVIDPLMSAETAAAGMALVREHLGDRPVTGVVYTHSHVDHFGGVKGVVSAEDVADRGIPIVAPADFLGHAVSENVFAGNAMSRRAAFMYGAQLDRDPRGLVTTGLGPAISAGSLTLIPPTHSVTHTGETLEIDGVVLEFQVTHGAEAPSDMNVFLPEHRALCLADNVVHTMHNLYTLRGAQVRDAIAWSEYLGEVIDHFLDRTDVVFVSHQWPAWGRERCVELLTMQRDLYRYIHDETLRLANSGHTIDEIPELIELPPALGEFWSNRGYYGTLRHNAKAVYQKYLGYFDGNPANLDPHDPVSAAVRYVDFMGGTDALLQKARASFDEGDYRWVAEVVGHAVFADPTSREARELQAAAFEQLGYQAESAVWRNFYLCGARELRLGTPPPGTQTVTPDIIGAMTLEMMLSYLGIRLIGPRAARHPMVLNVEIAGTGERAVLEISNGCLVPTMGRWREDAGASVVVQHGAFAMLALGAAMPADLPDGAITIDGDAGLLETLLGLCDRFDPSFPIVTP</sequence>
<name>A0A371NXH2_9MICO</name>
<dbReference type="Proteomes" id="UP000262172">
    <property type="component" value="Unassembled WGS sequence"/>
</dbReference>
<dbReference type="FunFam" id="3.60.15.30:FF:000001">
    <property type="entry name" value="Alkyl/aryl-sulfatase BDS1"/>
    <property type="match status" value="1"/>
</dbReference>
<dbReference type="GO" id="GO:0018741">
    <property type="term" value="F:linear primary-alkylsulfatase activity"/>
    <property type="evidence" value="ECO:0007669"/>
    <property type="project" value="UniProtKB-EC"/>
</dbReference>
<evidence type="ECO:0000256" key="4">
    <source>
        <dbReference type="ARBA" id="ARBA00022833"/>
    </source>
</evidence>
<comment type="caution">
    <text evidence="10">The sequence shown here is derived from an EMBL/GenBank/DDBJ whole genome shotgun (WGS) entry which is preliminary data.</text>
</comment>
<dbReference type="FunFam" id="1.25.40.880:FF:000001">
    <property type="entry name" value="SDS hydrolase SdsA1"/>
    <property type="match status" value="1"/>
</dbReference>
<dbReference type="EMBL" id="QUAB01000030">
    <property type="protein sequence ID" value="REJ06853.1"/>
    <property type="molecule type" value="Genomic_DNA"/>
</dbReference>
<evidence type="ECO:0000259" key="9">
    <source>
        <dbReference type="SMART" id="SM00849"/>
    </source>
</evidence>
<evidence type="ECO:0000313" key="11">
    <source>
        <dbReference type="Proteomes" id="UP000262172"/>
    </source>
</evidence>
<comment type="cofactor">
    <cofactor evidence="1">
        <name>Zn(2+)</name>
        <dbReference type="ChEBI" id="CHEBI:29105"/>
    </cofactor>
</comment>
<dbReference type="OrthoDB" id="5240502at2"/>
<dbReference type="EC" id="3.1.6.21" evidence="6"/>
<dbReference type="AlphaFoldDB" id="A0A371NXH2"/>
<evidence type="ECO:0000256" key="5">
    <source>
        <dbReference type="ARBA" id="ARBA00033751"/>
    </source>
</evidence>
<dbReference type="CDD" id="cd07710">
    <property type="entry name" value="arylsulfatase_Sdsa1-like_MBL-fold"/>
    <property type="match status" value="1"/>
</dbReference>
<evidence type="ECO:0000256" key="8">
    <source>
        <dbReference type="ARBA" id="ARBA00075789"/>
    </source>
</evidence>
<evidence type="ECO:0000256" key="6">
    <source>
        <dbReference type="ARBA" id="ARBA00066568"/>
    </source>
</evidence>
<comment type="similarity">
    <text evidence="5">Belongs to the metallo-beta-lactamase superfamily. Type III sulfatase family.</text>
</comment>
<evidence type="ECO:0000256" key="2">
    <source>
        <dbReference type="ARBA" id="ARBA00022723"/>
    </source>
</evidence>
<gene>
    <name evidence="10" type="ORF">DY023_04965</name>
</gene>
<feature type="domain" description="Metallo-beta-lactamase" evidence="9">
    <location>
        <begin position="101"/>
        <end position="323"/>
    </location>
</feature>
<accession>A0A371NXH2</accession>
<dbReference type="Pfam" id="PF14863">
    <property type="entry name" value="Alkyl_sulf_dimr"/>
    <property type="match status" value="1"/>
</dbReference>
<dbReference type="SUPFAM" id="SSF56281">
    <property type="entry name" value="Metallo-hydrolase/oxidoreductase"/>
    <property type="match status" value="1"/>
</dbReference>
<dbReference type="SUPFAM" id="SSF55718">
    <property type="entry name" value="SCP-like"/>
    <property type="match status" value="1"/>
</dbReference>
<evidence type="ECO:0000256" key="3">
    <source>
        <dbReference type="ARBA" id="ARBA00022801"/>
    </source>
</evidence>
<dbReference type="GO" id="GO:0046872">
    <property type="term" value="F:metal ion binding"/>
    <property type="evidence" value="ECO:0007669"/>
    <property type="project" value="UniProtKB-KW"/>
</dbReference>
<keyword evidence="4" id="KW-0862">Zinc</keyword>
<keyword evidence="3 10" id="KW-0378">Hydrolase</keyword>
<proteinExistence type="inferred from homology"/>
<dbReference type="InterPro" id="IPR036527">
    <property type="entry name" value="SCP2_sterol-bd_dom_sf"/>
</dbReference>
<organism evidence="10 11">
    <name type="scientific">Microbacterium bovistercoris</name>
    <dbReference type="NCBI Taxonomy" id="2293570"/>
    <lineage>
        <taxon>Bacteria</taxon>
        <taxon>Bacillati</taxon>
        <taxon>Actinomycetota</taxon>
        <taxon>Actinomycetes</taxon>
        <taxon>Micrococcales</taxon>
        <taxon>Microbacteriaceae</taxon>
        <taxon>Microbacterium</taxon>
    </lineage>
</organism>
<dbReference type="Gene3D" id="1.25.40.880">
    <property type="entry name" value="Alkyl sulfatase, dimerisation domain"/>
    <property type="match status" value="1"/>
</dbReference>
<dbReference type="Gene3D" id="3.60.15.30">
    <property type="entry name" value="Metallo-beta-lactamase domain"/>
    <property type="match status" value="1"/>
</dbReference>
<dbReference type="InterPro" id="IPR052195">
    <property type="entry name" value="Bact_Alkyl/Aryl-Sulfatase"/>
</dbReference>
<evidence type="ECO:0000256" key="7">
    <source>
        <dbReference type="ARBA" id="ARBA00068034"/>
    </source>
</evidence>
<evidence type="ECO:0000313" key="10">
    <source>
        <dbReference type="EMBL" id="REJ06853.1"/>
    </source>
</evidence>
<dbReference type="InterPro" id="IPR029228">
    <property type="entry name" value="Alkyl_sulf_dimr"/>
</dbReference>
<dbReference type="InterPro" id="IPR036866">
    <property type="entry name" value="RibonucZ/Hydroxyglut_hydro"/>
</dbReference>
<dbReference type="Pfam" id="PF00753">
    <property type="entry name" value="Lactamase_B"/>
    <property type="match status" value="1"/>
</dbReference>
<reference evidence="10 11" key="1">
    <citation type="submission" date="2018-08" db="EMBL/GenBank/DDBJ databases">
        <title>Isolation, diversity and antifungal activity of Actinobacteria from cow dung.</title>
        <authorList>
            <person name="Ling L."/>
        </authorList>
    </citation>
    <scope>NUCLEOTIDE SEQUENCE [LARGE SCALE GENOMIC DNA]</scope>
    <source>
        <strain evidence="10 11">NEAU-LLE</strain>
    </source>
</reference>
<dbReference type="GO" id="GO:0046983">
    <property type="term" value="F:protein dimerization activity"/>
    <property type="evidence" value="ECO:0007669"/>
    <property type="project" value="InterPro"/>
</dbReference>
<keyword evidence="11" id="KW-1185">Reference proteome</keyword>
<dbReference type="InterPro" id="IPR029229">
    <property type="entry name" value="Alkyl_sulf_C"/>
</dbReference>
<dbReference type="Pfam" id="PF14864">
    <property type="entry name" value="Alkyl_sulf_C"/>
    <property type="match status" value="1"/>
</dbReference>